<organism evidence="1 2">
    <name type="scientific">Candidatus Staskawiczbacteria bacterium RIFOXYD1_FULL_32_13</name>
    <dbReference type="NCBI Taxonomy" id="1802234"/>
    <lineage>
        <taxon>Bacteria</taxon>
        <taxon>Candidatus Staskawicziibacteriota</taxon>
    </lineage>
</organism>
<protein>
    <submittedName>
        <fullName evidence="1">Uncharacterized protein</fullName>
    </submittedName>
</protein>
<proteinExistence type="predicted"/>
<name>A0A1G2JKM5_9BACT</name>
<evidence type="ECO:0000313" key="1">
    <source>
        <dbReference type="EMBL" id="OGZ87696.1"/>
    </source>
</evidence>
<sequence length="336" mass="39838">MKPIKCPKCNAVQEEINNAEDMCELLGLDASERENKTWWCGKCSYFFNDDEAEFEIDEYDLKNMRLSQISDLIYRNWNNMPLNAYRYVEAMFQLDNINESFNNETGVEIISYFLANAKSWQGDVAKDVKQYLNNLIKNNGKMEEQSKVQESQQAKNNPPPITKCIKCSAEFFAFHKNFRCPNCNELTRDFFDYIPYLMDIMQRNKQKHGKYKIKDDYDNHSEYLEKHIFDILDILEQNKYDDPEDFIKWALKKDNWKNHDYLREHIQAITLIIAKQLQWQGEDIEVEKLMKAKTGQPLEFTGYEVVDKNGNGTGRFFARKEDAEEYQKALWGIDKN</sequence>
<gene>
    <name evidence="1" type="ORF">A2561_03320</name>
</gene>
<reference evidence="1 2" key="1">
    <citation type="journal article" date="2016" name="Nat. Commun.">
        <title>Thousands of microbial genomes shed light on interconnected biogeochemical processes in an aquifer system.</title>
        <authorList>
            <person name="Anantharaman K."/>
            <person name="Brown C.T."/>
            <person name="Hug L.A."/>
            <person name="Sharon I."/>
            <person name="Castelle C.J."/>
            <person name="Probst A.J."/>
            <person name="Thomas B.C."/>
            <person name="Singh A."/>
            <person name="Wilkins M.J."/>
            <person name="Karaoz U."/>
            <person name="Brodie E.L."/>
            <person name="Williams K.H."/>
            <person name="Hubbard S.S."/>
            <person name="Banfield J.F."/>
        </authorList>
    </citation>
    <scope>NUCLEOTIDE SEQUENCE [LARGE SCALE GENOMIC DNA]</scope>
</reference>
<dbReference type="AlphaFoldDB" id="A0A1G2JKM5"/>
<accession>A0A1G2JKM5</accession>
<comment type="caution">
    <text evidence="1">The sequence shown here is derived from an EMBL/GenBank/DDBJ whole genome shotgun (WGS) entry which is preliminary data.</text>
</comment>
<dbReference type="EMBL" id="MHPU01000039">
    <property type="protein sequence ID" value="OGZ87696.1"/>
    <property type="molecule type" value="Genomic_DNA"/>
</dbReference>
<dbReference type="Proteomes" id="UP000178935">
    <property type="component" value="Unassembled WGS sequence"/>
</dbReference>
<evidence type="ECO:0000313" key="2">
    <source>
        <dbReference type="Proteomes" id="UP000178935"/>
    </source>
</evidence>